<dbReference type="Proteomes" id="UP000214646">
    <property type="component" value="Unassembled WGS sequence"/>
</dbReference>
<feature type="chain" id="PRO_5012488608" evidence="1">
    <location>
        <begin position="24"/>
        <end position="347"/>
    </location>
</feature>
<protein>
    <submittedName>
        <fullName evidence="2">Uncharacterized protein</fullName>
    </submittedName>
</protein>
<organism evidence="2 3">
    <name type="scientific">Fimbriiglobus ruber</name>
    <dbReference type="NCBI Taxonomy" id="1908690"/>
    <lineage>
        <taxon>Bacteria</taxon>
        <taxon>Pseudomonadati</taxon>
        <taxon>Planctomycetota</taxon>
        <taxon>Planctomycetia</taxon>
        <taxon>Gemmatales</taxon>
        <taxon>Gemmataceae</taxon>
        <taxon>Fimbriiglobus</taxon>
    </lineage>
</organism>
<dbReference type="AlphaFoldDB" id="A0A225EDB8"/>
<feature type="signal peptide" evidence="1">
    <location>
        <begin position="1"/>
        <end position="23"/>
    </location>
</feature>
<name>A0A225EDB8_9BACT</name>
<dbReference type="RefSeq" id="WP_088251572.1">
    <property type="nucleotide sequence ID" value="NZ_NIDE01000001.1"/>
</dbReference>
<keyword evidence="1" id="KW-0732">Signal</keyword>
<accession>A0A225EDB8</accession>
<dbReference type="OrthoDB" id="277879at2"/>
<reference evidence="3" key="1">
    <citation type="submission" date="2017-06" db="EMBL/GenBank/DDBJ databases">
        <title>Genome analysis of Fimbriiglobus ruber SP5, the first member of the order Planctomycetales with confirmed chitinolytic capability.</title>
        <authorList>
            <person name="Ravin N.V."/>
            <person name="Rakitin A.L."/>
            <person name="Ivanova A.A."/>
            <person name="Beletsky A.V."/>
            <person name="Kulichevskaya I.S."/>
            <person name="Mardanov A.V."/>
            <person name="Dedysh S.N."/>
        </authorList>
    </citation>
    <scope>NUCLEOTIDE SEQUENCE [LARGE SCALE GENOMIC DNA]</scope>
    <source>
        <strain evidence="3">SP5</strain>
    </source>
</reference>
<evidence type="ECO:0000313" key="3">
    <source>
        <dbReference type="Proteomes" id="UP000214646"/>
    </source>
</evidence>
<gene>
    <name evidence="2" type="ORF">FRUB_00026</name>
</gene>
<evidence type="ECO:0000313" key="2">
    <source>
        <dbReference type="EMBL" id="OWK46327.1"/>
    </source>
</evidence>
<sequence>MRSSSRFFVPGILVAICAAGISAQSPIPPKTVTLSKPSATLADVLVEVGRQTGMSVEAVGVDGQTPCPVTLYDSPLWVALDKVAEKTGTRVGLAKQGRTIQLTRYSGPQIAAASDGPFRVFVKQVQCKTDFETGKSFTEVTLDVHWEPRFPVFRIDGQPTITAVAADAGAVPTATTSRAKTPPAGFQYTTTIRLEGIPRAATKLTKLAGSFTVTASARMLPFVFDIPAAGTTTKKEQDGVTVTLKPFKKVDDKWEAELDLHYPKQPEFESFESWVTENRARLVAPDKAKKFTPVDDEVIQRGTGVIAIYRFQSPPPVAGKGWTLEYDTPAPLVEFPIRFELKDIPLP</sequence>
<keyword evidence="3" id="KW-1185">Reference proteome</keyword>
<comment type="caution">
    <text evidence="2">The sequence shown here is derived from an EMBL/GenBank/DDBJ whole genome shotgun (WGS) entry which is preliminary data.</text>
</comment>
<proteinExistence type="predicted"/>
<dbReference type="EMBL" id="NIDE01000001">
    <property type="protein sequence ID" value="OWK46327.1"/>
    <property type="molecule type" value="Genomic_DNA"/>
</dbReference>
<evidence type="ECO:0000256" key="1">
    <source>
        <dbReference type="SAM" id="SignalP"/>
    </source>
</evidence>